<dbReference type="AlphaFoldDB" id="A0A1T4NN37"/>
<dbReference type="Proteomes" id="UP000190102">
    <property type="component" value="Unassembled WGS sequence"/>
</dbReference>
<keyword evidence="2" id="KW-1185">Reference proteome</keyword>
<proteinExistence type="predicted"/>
<dbReference type="EMBL" id="FUWR01000007">
    <property type="protein sequence ID" value="SJZ80624.1"/>
    <property type="molecule type" value="Genomic_DNA"/>
</dbReference>
<protein>
    <submittedName>
        <fullName evidence="1">Uncharacterized protein</fullName>
    </submittedName>
</protein>
<evidence type="ECO:0000313" key="1">
    <source>
        <dbReference type="EMBL" id="SJZ80624.1"/>
    </source>
</evidence>
<sequence>MESGINPPGKLHQHFALVKPVPAKVTGDNGYIKVTVNRLFAGCKGTVQKGFVNMDTLC</sequence>
<accession>A0A1T4NN37</accession>
<gene>
    <name evidence="1" type="ORF">SAMN02745119_01701</name>
</gene>
<reference evidence="2" key="1">
    <citation type="submission" date="2017-02" db="EMBL/GenBank/DDBJ databases">
        <authorList>
            <person name="Varghese N."/>
            <person name="Submissions S."/>
        </authorList>
    </citation>
    <scope>NUCLEOTIDE SEQUENCE [LARGE SCALE GENOMIC DNA]</scope>
    <source>
        <strain evidence="2">ATCC BAA-34</strain>
    </source>
</reference>
<organism evidence="1 2">
    <name type="scientific">Trichlorobacter thiogenes</name>
    <dbReference type="NCBI Taxonomy" id="115783"/>
    <lineage>
        <taxon>Bacteria</taxon>
        <taxon>Pseudomonadati</taxon>
        <taxon>Thermodesulfobacteriota</taxon>
        <taxon>Desulfuromonadia</taxon>
        <taxon>Geobacterales</taxon>
        <taxon>Geobacteraceae</taxon>
        <taxon>Trichlorobacter</taxon>
    </lineage>
</organism>
<name>A0A1T4NN37_9BACT</name>
<evidence type="ECO:0000313" key="2">
    <source>
        <dbReference type="Proteomes" id="UP000190102"/>
    </source>
</evidence>